<gene>
    <name evidence="4" type="ORF">BJY16_001639</name>
</gene>
<feature type="compositionally biased region" description="Pro residues" evidence="3">
    <location>
        <begin position="251"/>
        <end position="260"/>
    </location>
</feature>
<keyword evidence="5" id="KW-1185">Reference proteome</keyword>
<feature type="compositionally biased region" description="Low complexity" evidence="3">
    <location>
        <begin position="307"/>
        <end position="365"/>
    </location>
</feature>
<dbReference type="RefSeq" id="WP_239177477.1">
    <property type="nucleotide sequence ID" value="NZ_BAABFG010000005.1"/>
</dbReference>
<feature type="compositionally biased region" description="Polar residues" evidence="3">
    <location>
        <begin position="1"/>
        <end position="15"/>
    </location>
</feature>
<dbReference type="Pfam" id="PF04203">
    <property type="entry name" value="Sortase"/>
    <property type="match status" value="1"/>
</dbReference>
<dbReference type="SUPFAM" id="SSF63817">
    <property type="entry name" value="Sortase"/>
    <property type="match status" value="1"/>
</dbReference>
<sequence length="811" mass="82675">MTSTPAEYPGSSSPTGRGRHRAPDSEAQTAYIPRLSDASPDGVPGGPLTPPVGLGANVSPSPAAPSRSARLPETLPSAAQPDLPPGAAQPGSAPSVAHPDISPHPARPDISPDPTRPDTSPAARDDTAILEPDASTQRRIQAVRGESGIDEVSAAAAAARRRAMPSTPAAPQNFDFFAAGADEDQHPFAVRTESSAPPKRPEASPARVDDTQQIPATGVPAARPAEPAVPLPPVAPAVTSFPAASAMPASPAAPPAPASPAAPVVPAAPISSAVPASPAAALSPAGPSWNTEPTRPQSPAPATPSWAPQSSSLAPGAAGSTSPAPGWAAGSGSPASAWAAGSSAASAQATGSAGPGSPAAANWAAEPTRQTTPVSGLRAAEPAAPAWDPEATDRIDTSGAASAPAPAPASPAAAVAGQPFASTPETARKSPQTAEPAAPAPWEPSGALTRPLPAASGPPMGSKNTRWASNEPLEESHPIASDTRVIRTVDAPTGVLPTLPVGAPLPGKLTALPPGSAAQAAREAAGPEAVVGAASVEAVPAVPAEPAEIEPPEPPKRGERVVKLRPEQTDEGYKSVYSELTRPTTASRLRTGIRGAGELMITFGLIVLLFAGYEVFGNSAEVQAEQDQLAQELDQAWADPTVAPTSTVKGPAAPGEALVGRLYIPKLDKEWVVVDGVRPQDIKYAPGHYPETAKPGQVGNFSVAGHRIKKIFWRLDEMKPGDVIGVETRDSWYVYRVTGHQIVTPNQVEVVAPVPNKPGEKPTKALLTLTTCNPKFNNYQRLIVHAELVKTVPRDQTKSDAGMPAEMKTKA</sequence>
<dbReference type="NCBIfam" id="NF033747">
    <property type="entry name" value="class_E_sortase"/>
    <property type="match status" value="1"/>
</dbReference>
<evidence type="ECO:0000256" key="3">
    <source>
        <dbReference type="SAM" id="MobiDB-lite"/>
    </source>
</evidence>
<feature type="active site" description="Acyl-thioester intermediate" evidence="2">
    <location>
        <position position="772"/>
    </location>
</feature>
<dbReference type="GO" id="GO:0016787">
    <property type="term" value="F:hydrolase activity"/>
    <property type="evidence" value="ECO:0007669"/>
    <property type="project" value="UniProtKB-KW"/>
</dbReference>
<dbReference type="Gene3D" id="2.40.260.10">
    <property type="entry name" value="Sortase"/>
    <property type="match status" value="1"/>
</dbReference>
<feature type="compositionally biased region" description="Low complexity" evidence="3">
    <location>
        <begin position="51"/>
        <end position="69"/>
    </location>
</feature>
<dbReference type="InterPro" id="IPR005754">
    <property type="entry name" value="Sortase"/>
</dbReference>
<dbReference type="InterPro" id="IPR023365">
    <property type="entry name" value="Sortase_dom-sf"/>
</dbReference>
<dbReference type="CDD" id="cd05830">
    <property type="entry name" value="Sortase_E"/>
    <property type="match status" value="1"/>
</dbReference>
<dbReference type="EC" id="3.4.22.70" evidence="4"/>
<dbReference type="InterPro" id="IPR042003">
    <property type="entry name" value="Sortase_E"/>
</dbReference>
<dbReference type="InterPro" id="IPR053465">
    <property type="entry name" value="Sortase_Class_E"/>
</dbReference>
<feature type="compositionally biased region" description="Low complexity" evidence="3">
    <location>
        <begin position="261"/>
        <end position="288"/>
    </location>
</feature>
<protein>
    <submittedName>
        <fullName evidence="4">Sortase A</fullName>
        <ecNumber evidence="4">3.4.22.70</ecNumber>
    </submittedName>
</protein>
<keyword evidence="1 4" id="KW-0378">Hydrolase</keyword>
<evidence type="ECO:0000313" key="5">
    <source>
        <dbReference type="Proteomes" id="UP000546162"/>
    </source>
</evidence>
<proteinExistence type="predicted"/>
<evidence type="ECO:0000256" key="1">
    <source>
        <dbReference type="ARBA" id="ARBA00022801"/>
    </source>
</evidence>
<organism evidence="4 5">
    <name type="scientific">Actinoplanes octamycinicus</name>
    <dbReference type="NCBI Taxonomy" id="135948"/>
    <lineage>
        <taxon>Bacteria</taxon>
        <taxon>Bacillati</taxon>
        <taxon>Actinomycetota</taxon>
        <taxon>Actinomycetes</taxon>
        <taxon>Micromonosporales</taxon>
        <taxon>Micromonosporaceae</taxon>
        <taxon>Actinoplanes</taxon>
    </lineage>
</organism>
<name>A0A7W7M5Y8_9ACTN</name>
<feature type="compositionally biased region" description="Low complexity" evidence="3">
    <location>
        <begin position="236"/>
        <end position="250"/>
    </location>
</feature>
<dbReference type="AlphaFoldDB" id="A0A7W7M5Y8"/>
<feature type="region of interest" description="Disordered" evidence="3">
    <location>
        <begin position="179"/>
        <end position="484"/>
    </location>
</feature>
<evidence type="ECO:0000256" key="2">
    <source>
        <dbReference type="PIRSR" id="PIRSR605754-1"/>
    </source>
</evidence>
<feature type="compositionally biased region" description="Low complexity" evidence="3">
    <location>
        <begin position="85"/>
        <end position="97"/>
    </location>
</feature>
<feature type="region of interest" description="Disordered" evidence="3">
    <location>
        <begin position="1"/>
        <end position="150"/>
    </location>
</feature>
<accession>A0A7W7M5Y8</accession>
<dbReference type="EMBL" id="JACHNB010000001">
    <property type="protein sequence ID" value="MBB4738180.1"/>
    <property type="molecule type" value="Genomic_DNA"/>
</dbReference>
<feature type="compositionally biased region" description="Basic and acidic residues" evidence="3">
    <location>
        <begin position="199"/>
        <end position="210"/>
    </location>
</feature>
<evidence type="ECO:0000313" key="4">
    <source>
        <dbReference type="EMBL" id="MBB4738180.1"/>
    </source>
</evidence>
<feature type="compositionally biased region" description="Low complexity" evidence="3">
    <location>
        <begin position="379"/>
        <end position="389"/>
    </location>
</feature>
<reference evidence="4 5" key="1">
    <citation type="submission" date="2020-08" db="EMBL/GenBank/DDBJ databases">
        <title>Sequencing the genomes of 1000 actinobacteria strains.</title>
        <authorList>
            <person name="Klenk H.-P."/>
        </authorList>
    </citation>
    <scope>NUCLEOTIDE SEQUENCE [LARGE SCALE GENOMIC DNA]</scope>
    <source>
        <strain evidence="4 5">DSM 45809</strain>
    </source>
</reference>
<comment type="caution">
    <text evidence="4">The sequence shown here is derived from an EMBL/GenBank/DDBJ whole genome shotgun (WGS) entry which is preliminary data.</text>
</comment>
<feature type="active site" description="Proton donor/acceptor" evidence="2">
    <location>
        <position position="706"/>
    </location>
</feature>
<feature type="compositionally biased region" description="Polar residues" evidence="3">
    <location>
        <begin position="423"/>
        <end position="433"/>
    </location>
</feature>
<feature type="compositionally biased region" description="Low complexity" evidence="3">
    <location>
        <begin position="398"/>
        <end position="422"/>
    </location>
</feature>
<dbReference type="Proteomes" id="UP000546162">
    <property type="component" value="Unassembled WGS sequence"/>
</dbReference>
<dbReference type="NCBIfam" id="TIGR01076">
    <property type="entry name" value="sortase_fam"/>
    <property type="match status" value="1"/>
</dbReference>